<name>K7MIF5_SOYBN</name>
<reference evidence="2" key="2">
    <citation type="submission" date="2018-02" db="UniProtKB">
        <authorList>
            <consortium name="EnsemblPlants"/>
        </authorList>
    </citation>
    <scope>IDENTIFICATION</scope>
    <source>
        <strain evidence="2">Williams 82</strain>
    </source>
</reference>
<dbReference type="STRING" id="3847.K7MIF5"/>
<dbReference type="Proteomes" id="UP000008827">
    <property type="component" value="Chromosome 16"/>
</dbReference>
<reference evidence="1" key="3">
    <citation type="submission" date="2018-07" db="EMBL/GenBank/DDBJ databases">
        <title>WGS assembly of Glycine max.</title>
        <authorList>
            <person name="Schmutz J."/>
            <person name="Cannon S."/>
            <person name="Schlueter J."/>
            <person name="Ma J."/>
            <person name="Mitros T."/>
            <person name="Nelson W."/>
            <person name="Hyten D."/>
            <person name="Song Q."/>
            <person name="Thelen J."/>
            <person name="Cheng J."/>
            <person name="Xu D."/>
            <person name="Hellsten U."/>
            <person name="May G."/>
            <person name="Yu Y."/>
            <person name="Sakurai T."/>
            <person name="Umezawa T."/>
            <person name="Bhattacharyya M."/>
            <person name="Sandhu D."/>
            <person name="Valliyodan B."/>
            <person name="Lindquist E."/>
            <person name="Peto M."/>
            <person name="Grant D."/>
            <person name="Shu S."/>
            <person name="Goodstein D."/>
            <person name="Barry K."/>
            <person name="Futrell-Griggs M."/>
            <person name="Abernathy B."/>
            <person name="Du J."/>
            <person name="Tian Z."/>
            <person name="Zhu L."/>
            <person name="Gill N."/>
            <person name="Joshi T."/>
            <person name="Libault M."/>
            <person name="Sethuraman A."/>
            <person name="Zhang X."/>
            <person name="Shinozaki K."/>
            <person name="Nguyen H."/>
            <person name="Wing R."/>
            <person name="Cregan P."/>
            <person name="Specht J."/>
            <person name="Grimwood J."/>
            <person name="Rokhsar D."/>
            <person name="Stacey G."/>
            <person name="Shoemaker R."/>
            <person name="Jackson S."/>
        </authorList>
    </citation>
    <scope>NUCLEOTIDE SEQUENCE</scope>
    <source>
        <tissue evidence="1">Callus</tissue>
    </source>
</reference>
<reference evidence="1 2" key="1">
    <citation type="journal article" date="2010" name="Nature">
        <title>Genome sequence of the palaeopolyploid soybean.</title>
        <authorList>
            <person name="Schmutz J."/>
            <person name="Cannon S.B."/>
            <person name="Schlueter J."/>
            <person name="Ma J."/>
            <person name="Mitros T."/>
            <person name="Nelson W."/>
            <person name="Hyten D.L."/>
            <person name="Song Q."/>
            <person name="Thelen J.J."/>
            <person name="Cheng J."/>
            <person name="Xu D."/>
            <person name="Hellsten U."/>
            <person name="May G.D."/>
            <person name="Yu Y."/>
            <person name="Sakurai T."/>
            <person name="Umezawa T."/>
            <person name="Bhattacharyya M.K."/>
            <person name="Sandhu D."/>
            <person name="Valliyodan B."/>
            <person name="Lindquist E."/>
            <person name="Peto M."/>
            <person name="Grant D."/>
            <person name="Shu S."/>
            <person name="Goodstein D."/>
            <person name="Barry K."/>
            <person name="Futrell-Griggs M."/>
            <person name="Abernathy B."/>
            <person name="Du J."/>
            <person name="Tian Z."/>
            <person name="Zhu L."/>
            <person name="Gill N."/>
            <person name="Joshi T."/>
            <person name="Libault M."/>
            <person name="Sethuraman A."/>
            <person name="Zhang X.-C."/>
            <person name="Shinozaki K."/>
            <person name="Nguyen H.T."/>
            <person name="Wing R.A."/>
            <person name="Cregan P."/>
            <person name="Specht J."/>
            <person name="Grimwood J."/>
            <person name="Rokhsar D."/>
            <person name="Stacey G."/>
            <person name="Shoemaker R.C."/>
            <person name="Jackson S.A."/>
        </authorList>
    </citation>
    <scope>NUCLEOTIDE SEQUENCE [LARGE SCALE GENOMIC DNA]</scope>
    <source>
        <strain evidence="2">cv. Williams 82</strain>
        <tissue evidence="1">Callus</tissue>
    </source>
</reference>
<keyword evidence="3" id="KW-1185">Reference proteome</keyword>
<proteinExistence type="predicted"/>
<organism evidence="2">
    <name type="scientific">Glycine max</name>
    <name type="common">Soybean</name>
    <name type="synonym">Glycine hispida</name>
    <dbReference type="NCBI Taxonomy" id="3847"/>
    <lineage>
        <taxon>Eukaryota</taxon>
        <taxon>Viridiplantae</taxon>
        <taxon>Streptophyta</taxon>
        <taxon>Embryophyta</taxon>
        <taxon>Tracheophyta</taxon>
        <taxon>Spermatophyta</taxon>
        <taxon>Magnoliopsida</taxon>
        <taxon>eudicotyledons</taxon>
        <taxon>Gunneridae</taxon>
        <taxon>Pentapetalae</taxon>
        <taxon>rosids</taxon>
        <taxon>fabids</taxon>
        <taxon>Fabales</taxon>
        <taxon>Fabaceae</taxon>
        <taxon>Papilionoideae</taxon>
        <taxon>50 kb inversion clade</taxon>
        <taxon>NPAAA clade</taxon>
        <taxon>indigoferoid/millettioid clade</taxon>
        <taxon>Phaseoleae</taxon>
        <taxon>Glycine</taxon>
        <taxon>Glycine subgen. Soja</taxon>
    </lineage>
</organism>
<evidence type="ECO:0000313" key="1">
    <source>
        <dbReference type="EMBL" id="KRH08959.1"/>
    </source>
</evidence>
<evidence type="ECO:0000313" key="2">
    <source>
        <dbReference type="EnsemblPlants" id="KRH08959"/>
    </source>
</evidence>
<dbReference type="PaxDb" id="3847-GLYMA16G31682.1"/>
<dbReference type="EnsemblPlants" id="KRH08959">
    <property type="protein sequence ID" value="KRH08959"/>
    <property type="gene ID" value="GLYMA_16G183800"/>
</dbReference>
<accession>K7MIF5</accession>
<evidence type="ECO:0000313" key="3">
    <source>
        <dbReference type="Proteomes" id="UP000008827"/>
    </source>
</evidence>
<gene>
    <name evidence="1" type="ORF">GLYMA_16G183800</name>
</gene>
<protein>
    <submittedName>
        <fullName evidence="1 2">Uncharacterized protein</fullName>
    </submittedName>
</protein>
<dbReference type="AlphaFoldDB" id="K7MIF5"/>
<sequence length="84" mass="9598">MNPKCHQADSDIVHKGLAQYPFQRTKLQQICVGFFEWPSEKTDGYILPSIAERNLRRFANLRLTSSEVGMNLPLHEVLLTLSTP</sequence>
<dbReference type="Gramene" id="KRH08959">
    <property type="protein sequence ID" value="KRH08959"/>
    <property type="gene ID" value="GLYMA_16G183800"/>
</dbReference>
<dbReference type="eggNOG" id="KOG2519">
    <property type="taxonomic scope" value="Eukaryota"/>
</dbReference>
<dbReference type="HOGENOM" id="CLU_2531934_0_0_1"/>
<dbReference type="EMBL" id="CM000849">
    <property type="protein sequence ID" value="KRH08959.1"/>
    <property type="molecule type" value="Genomic_DNA"/>
</dbReference>